<dbReference type="PaxDb" id="584708-Apau_1662"/>
<dbReference type="AlphaFoldDB" id="E3CUV5"/>
<gene>
    <name evidence="2" type="ORF">Apau_1662</name>
</gene>
<proteinExistence type="predicted"/>
<keyword evidence="1" id="KW-0472">Membrane</keyword>
<evidence type="ECO:0000256" key="1">
    <source>
        <dbReference type="SAM" id="Phobius"/>
    </source>
</evidence>
<feature type="transmembrane region" description="Helical" evidence="1">
    <location>
        <begin position="21"/>
        <end position="38"/>
    </location>
</feature>
<dbReference type="Proteomes" id="UP000005096">
    <property type="component" value="Chromosome"/>
</dbReference>
<name>E3CUV5_9BACT</name>
<keyword evidence="3" id="KW-1185">Reference proteome</keyword>
<evidence type="ECO:0000313" key="2">
    <source>
        <dbReference type="EMBL" id="EFQ24081.1"/>
    </source>
</evidence>
<organism evidence="2 3">
    <name type="scientific">Aminomonas paucivorans DSM 12260</name>
    <dbReference type="NCBI Taxonomy" id="584708"/>
    <lineage>
        <taxon>Bacteria</taxon>
        <taxon>Thermotogati</taxon>
        <taxon>Synergistota</taxon>
        <taxon>Synergistia</taxon>
        <taxon>Synergistales</taxon>
        <taxon>Synergistaceae</taxon>
        <taxon>Aminomonas</taxon>
    </lineage>
</organism>
<sequence>MTKRDSNRGGLNERHRHLVELLAGGASITAAALAVGMSRQRVSDLTRKSPHFRAALEVRRHEVLSELRGKLQAAVMKAAEVTLQLLDDEEVSPNVKLQVAAGLLWRTERFFTSAAPEPRDAEQIAEELIGEAQLDPLQALRDETGEKQRLLDLDVDELEKDGRLGVA</sequence>
<protein>
    <submittedName>
        <fullName evidence="2">Uncharacterized protein</fullName>
    </submittedName>
</protein>
<dbReference type="EMBL" id="CM001022">
    <property type="protein sequence ID" value="EFQ24081.1"/>
    <property type="molecule type" value="Genomic_DNA"/>
</dbReference>
<dbReference type="STRING" id="584708.Apau_1662"/>
<reference evidence="2 3" key="1">
    <citation type="journal article" date="2010" name="Stand. Genomic Sci.">
        <title>Non-contiguous finished genome sequence of Aminomonas paucivorans type strain (GLU-3).</title>
        <authorList>
            <person name="Pitluck S."/>
            <person name="Yasawong M."/>
            <person name="Held B."/>
            <person name="Lapidus A."/>
            <person name="Nolan M."/>
            <person name="Copeland A."/>
            <person name="Lucas S."/>
            <person name="Del Rio T.G."/>
            <person name="Tice H."/>
            <person name="Cheng J.F."/>
            <person name="Chertkov O."/>
            <person name="Goodwin L."/>
            <person name="Tapia R."/>
            <person name="Han C."/>
            <person name="Liolios K."/>
            <person name="Ivanova N."/>
            <person name="Mavromatis K."/>
            <person name="Ovchinnikova G."/>
            <person name="Pati A."/>
            <person name="Chen A."/>
            <person name="Palaniappan K."/>
            <person name="Land M."/>
            <person name="Hauser L."/>
            <person name="Chang Y.J."/>
            <person name="Jeffries C.D."/>
            <person name="Pukall R."/>
            <person name="Spring S."/>
            <person name="Rohde M."/>
            <person name="Sikorski J."/>
            <person name="Goker M."/>
            <person name="Woyke T."/>
            <person name="Bristow J."/>
            <person name="Eisen J.A."/>
            <person name="Markowitz V."/>
            <person name="Hugenholtz P."/>
            <person name="Kyrpides N.C."/>
            <person name="Klenk H.P."/>
        </authorList>
    </citation>
    <scope>NUCLEOTIDE SEQUENCE [LARGE SCALE GENOMIC DNA]</scope>
    <source>
        <strain evidence="2 3">DSM 12260</strain>
    </source>
</reference>
<evidence type="ECO:0000313" key="3">
    <source>
        <dbReference type="Proteomes" id="UP000005096"/>
    </source>
</evidence>
<dbReference type="HOGENOM" id="CLU_1591156_0_0_0"/>
<accession>E3CUV5</accession>
<keyword evidence="1" id="KW-0812">Transmembrane</keyword>
<keyword evidence="1" id="KW-1133">Transmembrane helix</keyword>